<sequence length="639" mass="70755">MPEDFEQAVIEWAHTYNAYQRIAASPELLSDQIRELTAVFGREGVIPEWAGVDLLRGWAFYIVRAHRHGGAYDPLFVEYPEMVGILDAIRRHPAASQGDLPPSPGATEGQRAESDDEGRGSGGHLFIINGDLTRIACDAILIPTDSSFRIEPYWRAVVTHDALPLNWELRPLIELPAKFRVDTADSDKIAVWLGNIGQFGNKSGFETFEATIREFIITAKSACDTDRPSRLYKWPKPRLALPVIGSKKGGGHQRRGDLLKGLVRTLHVLAGEHDVDIVLVTASGKAYAAAQRARTESLRGADLTRYWGFGNDALVGRARSLAESAIQRHLVLFLGSGVSAGAGLPTWAQLLDDLAAVAGLGKDARRRLQEKDARDYATLIERRMAERQLKFRDQIATELKAQCYSLQHGLLASLPSNEAVTTNFDTLFEVAAQTGKRKLAVLPDDPRDSGGRWLLKMHGSIDDPQRIVMTRSDFLDMPRQYGALLGLVQGLLLMRHMVFVGYSLKDEDFQELIYEVRAARGGTAGRGTVLTLFRDELDEELWSHDMEVVSMVDNWSGDKPVVEYAARQLEMFLDLVGYLSTTCSAFFLDETYKELVGGRGEESLRQTLRELVASTADAELGSVGYEVRAFLATLGALHS</sequence>
<gene>
    <name evidence="2" type="ORF">Q2100_01740</name>
</gene>
<dbReference type="RefSeq" id="WP_302912602.1">
    <property type="nucleotide sequence ID" value="NZ_JAUMSQ010000005.1"/>
</dbReference>
<dbReference type="Proteomes" id="UP001168823">
    <property type="component" value="Unassembled WGS sequence"/>
</dbReference>
<feature type="compositionally biased region" description="Basic and acidic residues" evidence="1">
    <location>
        <begin position="110"/>
        <end position="119"/>
    </location>
</feature>
<organism evidence="2 3">
    <name type="scientific">Mycolicibacterium arseniciresistens</name>
    <dbReference type="NCBI Taxonomy" id="3062257"/>
    <lineage>
        <taxon>Bacteria</taxon>
        <taxon>Bacillati</taxon>
        <taxon>Actinomycetota</taxon>
        <taxon>Actinomycetes</taxon>
        <taxon>Mycobacteriales</taxon>
        <taxon>Mycobacteriaceae</taxon>
        <taxon>Mycolicibacterium</taxon>
    </lineage>
</organism>
<proteinExistence type="predicted"/>
<dbReference type="InterPro" id="IPR029035">
    <property type="entry name" value="DHS-like_NAD/FAD-binding_dom"/>
</dbReference>
<evidence type="ECO:0000313" key="3">
    <source>
        <dbReference type="Proteomes" id="UP001168823"/>
    </source>
</evidence>
<dbReference type="Gene3D" id="3.40.50.1220">
    <property type="entry name" value="TPP-binding domain"/>
    <property type="match status" value="1"/>
</dbReference>
<dbReference type="SUPFAM" id="SSF52467">
    <property type="entry name" value="DHS-like NAD/FAD-binding domain"/>
    <property type="match status" value="1"/>
</dbReference>
<protein>
    <submittedName>
        <fullName evidence="2">SIR2 family protein</fullName>
    </submittedName>
</protein>
<feature type="region of interest" description="Disordered" evidence="1">
    <location>
        <begin position="94"/>
        <end position="121"/>
    </location>
</feature>
<reference evidence="2" key="1">
    <citation type="submission" date="2023-07" db="EMBL/GenBank/DDBJ databases">
        <title>Mycolicibacterium sp. nov., a novel bacterial species.</title>
        <authorList>
            <person name="Cao Y."/>
        </authorList>
    </citation>
    <scope>NUCLEOTIDE SEQUENCE</scope>
    <source>
        <strain evidence="2">KC 300</strain>
    </source>
</reference>
<name>A0ABT8U9I9_9MYCO</name>
<evidence type="ECO:0000256" key="1">
    <source>
        <dbReference type="SAM" id="MobiDB-lite"/>
    </source>
</evidence>
<accession>A0ABT8U9I9</accession>
<evidence type="ECO:0000313" key="2">
    <source>
        <dbReference type="EMBL" id="MDO3634464.1"/>
    </source>
</evidence>
<dbReference type="EMBL" id="JAUMSQ010000005">
    <property type="protein sequence ID" value="MDO3634464.1"/>
    <property type="molecule type" value="Genomic_DNA"/>
</dbReference>
<dbReference type="Pfam" id="PF13289">
    <property type="entry name" value="SIR2_2"/>
    <property type="match status" value="1"/>
</dbReference>
<comment type="caution">
    <text evidence="2">The sequence shown here is derived from an EMBL/GenBank/DDBJ whole genome shotgun (WGS) entry which is preliminary data.</text>
</comment>
<keyword evidence="3" id="KW-1185">Reference proteome</keyword>